<dbReference type="InterPro" id="IPR034154">
    <property type="entry name" value="TOPRIM_DnaG/twinkle"/>
</dbReference>
<dbReference type="EMBL" id="SRYW01000009">
    <property type="protein sequence ID" value="TGY33554.1"/>
    <property type="molecule type" value="Genomic_DNA"/>
</dbReference>
<evidence type="ECO:0000313" key="2">
    <source>
        <dbReference type="Proteomes" id="UP000306631"/>
    </source>
</evidence>
<proteinExistence type="predicted"/>
<dbReference type="InterPro" id="IPR025048">
    <property type="entry name" value="DUF3987"/>
</dbReference>
<evidence type="ECO:0000313" key="1">
    <source>
        <dbReference type="EMBL" id="TGY33554.1"/>
    </source>
</evidence>
<gene>
    <name evidence="1" type="ORF">E5352_11430</name>
</gene>
<dbReference type="CDD" id="cd01029">
    <property type="entry name" value="TOPRIM_primases"/>
    <property type="match status" value="1"/>
</dbReference>
<name>A0A4S2D0E8_STEMA</name>
<dbReference type="Proteomes" id="UP000306631">
    <property type="component" value="Unassembled WGS sequence"/>
</dbReference>
<comment type="caution">
    <text evidence="1">The sequence shown here is derived from an EMBL/GenBank/DDBJ whole genome shotgun (WGS) entry which is preliminary data.</text>
</comment>
<sequence>MLCRLRFGRLGELPYALYRSFVQGCSARAAGAAVMSAVSLEAARTAARRLADGAIRRGMQPVGLHVYTSADGAPLFWRIRCKHPGTGEKWIRPMHWNGRGYVIGEPPAPVAGKSLYRLHELASAGEAATVYVVEGEACADALAGLGLLATTSGGASSAEVADWSPLAGRHVRLWPDNDDAGRRYADEAGARLYTLGCTVERIDVDALGLTEKGDCVDWLAVNFDADAGAVNVLPLVRTPSEAARAGSSVQPFAPEPLPDPLPAVPVLDPALLPDCVRTWCMDAADSLQVPLDFTAVPAMVGLAAALGGRHLAVRLKTHGHWYERPILWGCVVGRPSSGKSPALSPARRLLESVIGPEREEYERARKVHEGKAILAEARKAHAKDEARKAIKKGTPIDPEALGESARFNDAEPTEPRLVVNDATVEKLGELLNENPRGLIQFRDELAGWLASLDREGREQDRAFWLECWNGTGPYTSDRIGRGTVRIEACSVSILGGMQPGKLAEYVRGAVRGGFSDDGLMQRFQLAVYPDLPASWRYTDRPLDREAEERARAAFNRLRALIPAEVGAETTEACDVPFLRLSGDAQGLFVEWQTELMQRLRAGGEPPFMESHLAKYPALAGRLALVLHLADNGTGPVSADAMLKALGWCEHLERHARRIYAPATDNGLTAAHLLLRKRDSLPDGFTARDVYRKCWAGLNDPDTVAEALALLTDHRQVIEVAETTGGRPSTSYRWVA</sequence>
<dbReference type="Pfam" id="PF13148">
    <property type="entry name" value="DUF3987"/>
    <property type="match status" value="1"/>
</dbReference>
<dbReference type="AlphaFoldDB" id="A0A4S2D0E8"/>
<protein>
    <submittedName>
        <fullName evidence="1">DUF3987 domain-containing protein</fullName>
    </submittedName>
</protein>
<reference evidence="1 2" key="1">
    <citation type="submission" date="2019-04" db="EMBL/GenBank/DDBJ databases">
        <title>Microbes associate with the intestines of laboratory mice.</title>
        <authorList>
            <person name="Navarre W."/>
            <person name="Wong E."/>
            <person name="Huang K."/>
            <person name="Tropini C."/>
            <person name="Ng K."/>
            <person name="Yu B."/>
        </authorList>
    </citation>
    <scope>NUCLEOTIDE SEQUENCE [LARGE SCALE GENOMIC DNA]</scope>
    <source>
        <strain evidence="1 2">NM62_B4-13</strain>
    </source>
</reference>
<dbReference type="Gene3D" id="3.40.1360.10">
    <property type="match status" value="1"/>
</dbReference>
<accession>A0A4S2D0E8</accession>
<organism evidence="1 2">
    <name type="scientific">Stenotrophomonas maltophilia</name>
    <name type="common">Pseudomonas maltophilia</name>
    <name type="synonym">Xanthomonas maltophilia</name>
    <dbReference type="NCBI Taxonomy" id="40324"/>
    <lineage>
        <taxon>Bacteria</taxon>
        <taxon>Pseudomonadati</taxon>
        <taxon>Pseudomonadota</taxon>
        <taxon>Gammaproteobacteria</taxon>
        <taxon>Lysobacterales</taxon>
        <taxon>Lysobacteraceae</taxon>
        <taxon>Stenotrophomonas</taxon>
        <taxon>Stenotrophomonas maltophilia group</taxon>
    </lineage>
</organism>
<dbReference type="OrthoDB" id="8905164at2"/>